<evidence type="ECO:0000313" key="3">
    <source>
        <dbReference type="Proteomes" id="UP000479190"/>
    </source>
</evidence>
<feature type="compositionally biased region" description="Polar residues" evidence="1">
    <location>
        <begin position="299"/>
        <end position="336"/>
    </location>
</feature>
<feature type="region of interest" description="Disordered" evidence="1">
    <location>
        <begin position="179"/>
        <end position="203"/>
    </location>
</feature>
<feature type="compositionally biased region" description="Basic residues" evidence="1">
    <location>
        <begin position="106"/>
        <end position="138"/>
    </location>
</feature>
<dbReference type="Proteomes" id="UP000479190">
    <property type="component" value="Unassembled WGS sequence"/>
</dbReference>
<gene>
    <name evidence="2" type="ORF">TBRA_LOCUS5672</name>
</gene>
<feature type="compositionally biased region" description="Polar residues" evidence="1">
    <location>
        <begin position="343"/>
        <end position="352"/>
    </location>
</feature>
<accession>A0A6H5IAK3</accession>
<dbReference type="AlphaFoldDB" id="A0A6H5IAK3"/>
<organism evidence="2 3">
    <name type="scientific">Trichogramma brassicae</name>
    <dbReference type="NCBI Taxonomy" id="86971"/>
    <lineage>
        <taxon>Eukaryota</taxon>
        <taxon>Metazoa</taxon>
        <taxon>Ecdysozoa</taxon>
        <taxon>Arthropoda</taxon>
        <taxon>Hexapoda</taxon>
        <taxon>Insecta</taxon>
        <taxon>Pterygota</taxon>
        <taxon>Neoptera</taxon>
        <taxon>Endopterygota</taxon>
        <taxon>Hymenoptera</taxon>
        <taxon>Apocrita</taxon>
        <taxon>Proctotrupomorpha</taxon>
        <taxon>Chalcidoidea</taxon>
        <taxon>Trichogrammatidae</taxon>
        <taxon>Trichogramma</taxon>
    </lineage>
</organism>
<feature type="region of interest" description="Disordered" evidence="1">
    <location>
        <begin position="449"/>
        <end position="493"/>
    </location>
</feature>
<dbReference type="EMBL" id="CADCXV010000724">
    <property type="protein sequence ID" value="CAB0033774.1"/>
    <property type="molecule type" value="Genomic_DNA"/>
</dbReference>
<protein>
    <submittedName>
        <fullName evidence="2">Uncharacterized protein</fullName>
    </submittedName>
</protein>
<evidence type="ECO:0000313" key="2">
    <source>
        <dbReference type="EMBL" id="CAB0033774.1"/>
    </source>
</evidence>
<keyword evidence="3" id="KW-1185">Reference proteome</keyword>
<feature type="compositionally biased region" description="Basic and acidic residues" evidence="1">
    <location>
        <begin position="449"/>
        <end position="469"/>
    </location>
</feature>
<feature type="region of interest" description="Disordered" evidence="1">
    <location>
        <begin position="286"/>
        <end position="435"/>
    </location>
</feature>
<feature type="compositionally biased region" description="Basic residues" evidence="1">
    <location>
        <begin position="470"/>
        <end position="493"/>
    </location>
</feature>
<name>A0A6H5IAK3_9HYME</name>
<proteinExistence type="predicted"/>
<feature type="compositionally biased region" description="Basic and acidic residues" evidence="1">
    <location>
        <begin position="96"/>
        <end position="105"/>
    </location>
</feature>
<feature type="compositionally biased region" description="Basic residues" evidence="1">
    <location>
        <begin position="423"/>
        <end position="433"/>
    </location>
</feature>
<feature type="region of interest" description="Disordered" evidence="1">
    <location>
        <begin position="91"/>
        <end position="138"/>
    </location>
</feature>
<evidence type="ECO:0000256" key="1">
    <source>
        <dbReference type="SAM" id="MobiDB-lite"/>
    </source>
</evidence>
<reference evidence="2 3" key="1">
    <citation type="submission" date="2020-02" db="EMBL/GenBank/DDBJ databases">
        <authorList>
            <person name="Ferguson B K."/>
        </authorList>
    </citation>
    <scope>NUCLEOTIDE SEQUENCE [LARGE SCALE GENOMIC DNA]</scope>
</reference>
<sequence length="493" mass="56051">MRSYASIRTRHLLRRACRRLEARAQEELTTPPSPLSRICPGPKTCGAGETWGCNVPRYKAYSKASLQYCARTIKSACAGTTRQHRTLTIKPPARLSPDHLTQREKGKSKRSKNNKNRYKKKTNPARQQKKRLLQRHHKQHLKRLKQIEEKTPASLHGVNPAEFFQDLVTYKPTKVKRVPLKSSRTREKKESDTPSITEKGEATLSQQEATPKLLLIPITVAEKEEATPPITADRPDSLEESTTVVEQQISPAESQSILDDFISAAEQEAQEYPLSIDGDYLELFDEEQTEATYEPVSISGRTTPEVSYTPTSISKLEDVSTSSPRNTTQQAPITNSEGEHVSSKGSTVQQEPSLELEKRGILPVPITRESSTPREFDNSNLPRRKIEIKATKTPQQKRKEYNQRKNKRGSTTPNPGVELPGRPNKRGKVHRNGRWIADYNKDRLIAEEKQQHIDRQKGARDLYELTEKPRRSKSSTHYKSEHKRSSSKTSRKL</sequence>